<dbReference type="Proteomes" id="UP000474718">
    <property type="component" value="Unassembled WGS sequence"/>
</dbReference>
<evidence type="ECO:0000259" key="1">
    <source>
        <dbReference type="PROSITE" id="PS51186"/>
    </source>
</evidence>
<evidence type="ECO:0000313" key="4">
    <source>
        <dbReference type="Proteomes" id="UP000184089"/>
    </source>
</evidence>
<dbReference type="GO" id="GO:0016747">
    <property type="term" value="F:acyltransferase activity, transferring groups other than amino-acyl groups"/>
    <property type="evidence" value="ECO:0007669"/>
    <property type="project" value="InterPro"/>
</dbReference>
<dbReference type="InterPro" id="IPR024747">
    <property type="entry name" value="Pyridox_Oxase-rel"/>
</dbReference>
<protein>
    <submittedName>
        <fullName evidence="2">GNAT family N-acetyltransferase</fullName>
    </submittedName>
    <submittedName>
        <fullName evidence="3">Nitroimidazol reductase NimA, pyridoxamine 5'-phosphate oxidase superfamily</fullName>
    </submittedName>
</protein>
<comment type="caution">
    <text evidence="3">The sequence shown here is derived from an EMBL/GenBank/DDBJ whole genome shotgun (WGS) entry which is preliminary data.</text>
</comment>
<name>A0AAQ1MDS4_9FIRM</name>
<dbReference type="Gene3D" id="3.40.630.30">
    <property type="match status" value="1"/>
</dbReference>
<dbReference type="InterPro" id="IPR016181">
    <property type="entry name" value="Acyl_CoA_acyltransferase"/>
</dbReference>
<evidence type="ECO:0000313" key="3">
    <source>
        <dbReference type="EMBL" id="SHG13489.1"/>
    </source>
</evidence>
<evidence type="ECO:0000313" key="5">
    <source>
        <dbReference type="Proteomes" id="UP000474718"/>
    </source>
</evidence>
<dbReference type="SUPFAM" id="SSF55729">
    <property type="entry name" value="Acyl-CoA N-acyltransferases (Nat)"/>
    <property type="match status" value="1"/>
</dbReference>
<dbReference type="Gene3D" id="2.30.110.10">
    <property type="entry name" value="Electron Transport, Fmn-binding Protein, Chain A"/>
    <property type="match status" value="1"/>
</dbReference>
<dbReference type="SUPFAM" id="SSF50475">
    <property type="entry name" value="FMN-binding split barrel"/>
    <property type="match status" value="1"/>
</dbReference>
<evidence type="ECO:0000313" key="2">
    <source>
        <dbReference type="EMBL" id="MZL69155.1"/>
    </source>
</evidence>
<reference evidence="4" key="2">
    <citation type="submission" date="2016-11" db="EMBL/GenBank/DDBJ databases">
        <authorList>
            <person name="Jaros S."/>
            <person name="Januszkiewicz K."/>
            <person name="Wedrychowicz H."/>
        </authorList>
    </citation>
    <scope>NUCLEOTIDE SEQUENCE [LARGE SCALE GENOMIC DNA]</scope>
    <source>
        <strain evidence="4">DSM 4029</strain>
    </source>
</reference>
<dbReference type="EMBL" id="WWVX01000002">
    <property type="protein sequence ID" value="MZL69155.1"/>
    <property type="molecule type" value="Genomic_DNA"/>
</dbReference>
<dbReference type="PANTHER" id="PTHR34071">
    <property type="entry name" value="5-NITROIMIDAZOLE ANTIBIOTICS RESISTANCE PROTEIN, NIMA-FAMILY-RELATED PROTEIN-RELATED"/>
    <property type="match status" value="1"/>
</dbReference>
<keyword evidence="5" id="KW-1185">Reference proteome</keyword>
<dbReference type="InterPro" id="IPR000182">
    <property type="entry name" value="GNAT_dom"/>
</dbReference>
<dbReference type="Pfam" id="PF00583">
    <property type="entry name" value="Acetyltransf_1"/>
    <property type="match status" value="1"/>
</dbReference>
<reference evidence="2 5" key="3">
    <citation type="journal article" date="2019" name="Nat. Med.">
        <title>A library of human gut bacterial isolates paired with longitudinal multiomics data enables mechanistic microbiome research.</title>
        <authorList>
            <person name="Poyet M."/>
            <person name="Groussin M."/>
            <person name="Gibbons S.M."/>
            <person name="Avila-Pacheco J."/>
            <person name="Jiang X."/>
            <person name="Kearney S.M."/>
            <person name="Perrotta A.R."/>
            <person name="Berdy B."/>
            <person name="Zhao S."/>
            <person name="Lieberman T.D."/>
            <person name="Swanson P.K."/>
            <person name="Smith M."/>
            <person name="Roesemann S."/>
            <person name="Alexander J.E."/>
            <person name="Rich S.A."/>
            <person name="Livny J."/>
            <person name="Vlamakis H."/>
            <person name="Clish C."/>
            <person name="Bullock K."/>
            <person name="Deik A."/>
            <person name="Scott J."/>
            <person name="Pierce K.A."/>
            <person name="Xavier R.J."/>
            <person name="Alm E.J."/>
        </authorList>
    </citation>
    <scope>NUCLEOTIDE SEQUENCE [LARGE SCALE GENOMIC DNA]</scope>
    <source>
        <strain evidence="2 5">BIOML-A2</strain>
    </source>
</reference>
<gene>
    <name evidence="2" type="ORF">GT747_05155</name>
    <name evidence="3" type="ORF">SAMN05444424_1603</name>
</gene>
<dbReference type="PANTHER" id="PTHR34071:SF2">
    <property type="entry name" value="FLAVIN-NUCLEOTIDE-BINDING PROTEIN"/>
    <property type="match status" value="1"/>
</dbReference>
<dbReference type="RefSeq" id="WP_052537576.1">
    <property type="nucleotide sequence ID" value="NZ_FQVY01000002.1"/>
</dbReference>
<dbReference type="PROSITE" id="PS51186">
    <property type="entry name" value="GNAT"/>
    <property type="match status" value="1"/>
</dbReference>
<dbReference type="Proteomes" id="UP000184089">
    <property type="component" value="Unassembled WGS sequence"/>
</dbReference>
<dbReference type="Pfam" id="PF12900">
    <property type="entry name" value="Pyridox_ox_2"/>
    <property type="match status" value="1"/>
</dbReference>
<accession>A0AAQ1MDS4</accession>
<organism evidence="3 4">
    <name type="scientific">Bittarella massiliensis</name>
    <name type="common">ex Durand et al. 2017</name>
    <dbReference type="NCBI Taxonomy" id="1720313"/>
    <lineage>
        <taxon>Bacteria</taxon>
        <taxon>Bacillati</taxon>
        <taxon>Bacillota</taxon>
        <taxon>Clostridia</taxon>
        <taxon>Eubacteriales</taxon>
        <taxon>Oscillospiraceae</taxon>
        <taxon>Bittarella (ex Durand et al. 2017)</taxon>
    </lineage>
</organism>
<dbReference type="InterPro" id="IPR012349">
    <property type="entry name" value="Split_barrel_FMN-bd"/>
</dbReference>
<sequence>MFTIAELSEERAREVCGWVYPPPWQMYNLPDWEEVCASGWGLADPQRRRENWRALLTEEGELAGFFRLKGRPEGVTIGLGLAPRFCGRGLGQEVVRLVCSQAAARFPRRPVLLEVRADNARAIRCYERAGFEGVEVYRQNTPTGPADFWRMELREPPPQPLRRGERAMDQRAQQEELLRLGRVCRLALCDGDRPYLVPLNYGYSWDEGGLRLYFHSAREGRKLDLLRRYPRACFEVDDGGELTAGETACQHGWAYRSLIGEGAVRFLHGEEKRRGLEILMAHQTGRRDWTFEEKACQAVVVFCLEVSHLSGKCRRAVPVQPDV</sequence>
<reference evidence="3" key="1">
    <citation type="submission" date="2016-11" db="EMBL/GenBank/DDBJ databases">
        <authorList>
            <person name="Varghese N."/>
            <person name="Submissions S."/>
        </authorList>
    </citation>
    <scope>NUCLEOTIDE SEQUENCE</scope>
    <source>
        <strain evidence="3">DSM 4029</strain>
    </source>
</reference>
<feature type="domain" description="N-acetyltransferase" evidence="1">
    <location>
        <begin position="2"/>
        <end position="156"/>
    </location>
</feature>
<proteinExistence type="predicted"/>
<dbReference type="AlphaFoldDB" id="A0AAQ1MDS4"/>
<dbReference type="EMBL" id="FQVY01000002">
    <property type="protein sequence ID" value="SHG13489.1"/>
    <property type="molecule type" value="Genomic_DNA"/>
</dbReference>